<evidence type="ECO:0000313" key="3">
    <source>
        <dbReference type="Proteomes" id="UP000813461"/>
    </source>
</evidence>
<keyword evidence="3" id="KW-1185">Reference proteome</keyword>
<feature type="compositionally biased region" description="Acidic residues" evidence="1">
    <location>
        <begin position="29"/>
        <end position="38"/>
    </location>
</feature>
<dbReference type="EMBL" id="JAGMVJ010000018">
    <property type="protein sequence ID" value="KAH7077069.1"/>
    <property type="molecule type" value="Genomic_DNA"/>
</dbReference>
<name>A0A8K0QYX3_9PLEO</name>
<evidence type="ECO:0000313" key="2">
    <source>
        <dbReference type="EMBL" id="KAH7077069.1"/>
    </source>
</evidence>
<reference evidence="2" key="1">
    <citation type="journal article" date="2021" name="Nat. Commun.">
        <title>Genetic determinants of endophytism in the Arabidopsis root mycobiome.</title>
        <authorList>
            <person name="Mesny F."/>
            <person name="Miyauchi S."/>
            <person name="Thiergart T."/>
            <person name="Pickel B."/>
            <person name="Atanasova L."/>
            <person name="Karlsson M."/>
            <person name="Huettel B."/>
            <person name="Barry K.W."/>
            <person name="Haridas S."/>
            <person name="Chen C."/>
            <person name="Bauer D."/>
            <person name="Andreopoulos W."/>
            <person name="Pangilinan J."/>
            <person name="LaButti K."/>
            <person name="Riley R."/>
            <person name="Lipzen A."/>
            <person name="Clum A."/>
            <person name="Drula E."/>
            <person name="Henrissat B."/>
            <person name="Kohler A."/>
            <person name="Grigoriev I.V."/>
            <person name="Martin F.M."/>
            <person name="Hacquard S."/>
        </authorList>
    </citation>
    <scope>NUCLEOTIDE SEQUENCE</scope>
    <source>
        <strain evidence="2">MPI-SDFR-AT-0120</strain>
    </source>
</reference>
<sequence>MSTQSKKRPAEQSANEPVPKKRARKRAEDQDDDSIEEIEEDTTYHITATMHSRFNVYPSALRTKLENTYKTTIRAPMATLTFGIAETFKYTYTIVSERSVHQPDHATGPNITICKDNIPSLCIANTALLELFTKSHKVALVKPSFVFLRKQDGMANPEFVRLHSVRHNEIGWGLDANECLSLHFVFIEKGKKNEYNIYVRQTMVKKERDE</sequence>
<comment type="caution">
    <text evidence="2">The sequence shown here is derived from an EMBL/GenBank/DDBJ whole genome shotgun (WGS) entry which is preliminary data.</text>
</comment>
<proteinExistence type="predicted"/>
<gene>
    <name evidence="2" type="ORF">FB567DRAFT_141324</name>
</gene>
<dbReference type="Proteomes" id="UP000813461">
    <property type="component" value="Unassembled WGS sequence"/>
</dbReference>
<dbReference type="OrthoDB" id="3771551at2759"/>
<accession>A0A8K0QYX3</accession>
<protein>
    <submittedName>
        <fullName evidence="2">Uncharacterized protein</fullName>
    </submittedName>
</protein>
<organism evidence="2 3">
    <name type="scientific">Paraphoma chrysanthemicola</name>
    <dbReference type="NCBI Taxonomy" id="798071"/>
    <lineage>
        <taxon>Eukaryota</taxon>
        <taxon>Fungi</taxon>
        <taxon>Dikarya</taxon>
        <taxon>Ascomycota</taxon>
        <taxon>Pezizomycotina</taxon>
        <taxon>Dothideomycetes</taxon>
        <taxon>Pleosporomycetidae</taxon>
        <taxon>Pleosporales</taxon>
        <taxon>Pleosporineae</taxon>
        <taxon>Phaeosphaeriaceae</taxon>
        <taxon>Paraphoma</taxon>
    </lineage>
</organism>
<feature type="region of interest" description="Disordered" evidence="1">
    <location>
        <begin position="1"/>
        <end position="38"/>
    </location>
</feature>
<dbReference type="AlphaFoldDB" id="A0A8K0QYX3"/>
<evidence type="ECO:0000256" key="1">
    <source>
        <dbReference type="SAM" id="MobiDB-lite"/>
    </source>
</evidence>